<proteinExistence type="inferred from homology"/>
<feature type="signal peptide" evidence="10">
    <location>
        <begin position="1"/>
        <end position="25"/>
    </location>
</feature>
<comment type="cofactor">
    <cofactor evidence="1">
        <name>Zn(2+)</name>
        <dbReference type="ChEBI" id="CHEBI:29105"/>
    </cofactor>
</comment>
<keyword evidence="10" id="KW-0732">Signal</keyword>
<dbReference type="Gene3D" id="3.40.50.880">
    <property type="match status" value="1"/>
</dbReference>
<evidence type="ECO:0000256" key="7">
    <source>
        <dbReference type="ARBA" id="ARBA00023049"/>
    </source>
</evidence>
<dbReference type="Proteomes" id="UP000199577">
    <property type="component" value="Unassembled WGS sequence"/>
</dbReference>
<feature type="domain" description="Peptidase M14" evidence="11">
    <location>
        <begin position="42"/>
        <end position="358"/>
    </location>
</feature>
<keyword evidence="13" id="KW-1185">Reference proteome</keyword>
<dbReference type="InterPro" id="IPR000834">
    <property type="entry name" value="Peptidase_M14"/>
</dbReference>
<keyword evidence="7" id="KW-0482">Metalloprotease</keyword>
<dbReference type="InterPro" id="IPR029062">
    <property type="entry name" value="Class_I_gatase-like"/>
</dbReference>
<evidence type="ECO:0000256" key="8">
    <source>
        <dbReference type="PROSITE-ProRule" id="PRU01379"/>
    </source>
</evidence>
<dbReference type="OrthoDB" id="9758209at2"/>
<evidence type="ECO:0000313" key="13">
    <source>
        <dbReference type="Proteomes" id="UP000199577"/>
    </source>
</evidence>
<keyword evidence="12" id="KW-0121">Carboxypeptidase</keyword>
<evidence type="ECO:0000256" key="4">
    <source>
        <dbReference type="ARBA" id="ARBA00022723"/>
    </source>
</evidence>
<keyword evidence="6" id="KW-0862">Zinc</keyword>
<evidence type="ECO:0000313" key="12">
    <source>
        <dbReference type="EMBL" id="SFC01014.1"/>
    </source>
</evidence>
<dbReference type="PROSITE" id="PS52035">
    <property type="entry name" value="PEPTIDASE_M14"/>
    <property type="match status" value="1"/>
</dbReference>
<evidence type="ECO:0000256" key="10">
    <source>
        <dbReference type="SAM" id="SignalP"/>
    </source>
</evidence>
<evidence type="ECO:0000259" key="11">
    <source>
        <dbReference type="PROSITE" id="PS52035"/>
    </source>
</evidence>
<dbReference type="SMART" id="SM00631">
    <property type="entry name" value="Zn_pept"/>
    <property type="match status" value="1"/>
</dbReference>
<organism evidence="12 13">
    <name type="scientific">Parapedobacter composti</name>
    <dbReference type="NCBI Taxonomy" id="623281"/>
    <lineage>
        <taxon>Bacteria</taxon>
        <taxon>Pseudomonadati</taxon>
        <taxon>Bacteroidota</taxon>
        <taxon>Sphingobacteriia</taxon>
        <taxon>Sphingobacteriales</taxon>
        <taxon>Sphingobacteriaceae</taxon>
        <taxon>Parapedobacter</taxon>
    </lineage>
</organism>
<keyword evidence="3" id="KW-0645">Protease</keyword>
<dbReference type="Gene3D" id="3.40.630.10">
    <property type="entry name" value="Zn peptidases"/>
    <property type="match status" value="1"/>
</dbReference>
<dbReference type="GO" id="GO:0005615">
    <property type="term" value="C:extracellular space"/>
    <property type="evidence" value="ECO:0007669"/>
    <property type="project" value="TreeGrafter"/>
</dbReference>
<dbReference type="PROSITE" id="PS00132">
    <property type="entry name" value="CARBOXYPEPT_ZN_1"/>
    <property type="match status" value="1"/>
</dbReference>
<feature type="coiled-coil region" evidence="9">
    <location>
        <begin position="703"/>
        <end position="731"/>
    </location>
</feature>
<evidence type="ECO:0000256" key="3">
    <source>
        <dbReference type="ARBA" id="ARBA00022670"/>
    </source>
</evidence>
<keyword evidence="4" id="KW-0479">Metal-binding</keyword>
<reference evidence="13" key="1">
    <citation type="submission" date="2016-10" db="EMBL/GenBank/DDBJ databases">
        <authorList>
            <person name="Varghese N."/>
            <person name="Submissions S."/>
        </authorList>
    </citation>
    <scope>NUCLEOTIDE SEQUENCE [LARGE SCALE GENOMIC DNA]</scope>
    <source>
        <strain evidence="13">DSM 22900</strain>
    </source>
</reference>
<dbReference type="PANTHER" id="PTHR11705">
    <property type="entry name" value="PROTEASE FAMILY M14 CARBOXYPEPTIDASE A,B"/>
    <property type="match status" value="1"/>
</dbReference>
<dbReference type="STRING" id="623281.SAMN05421747_10373"/>
<evidence type="ECO:0000256" key="9">
    <source>
        <dbReference type="SAM" id="Coils"/>
    </source>
</evidence>
<accession>A0A1I1FNX2</accession>
<feature type="chain" id="PRO_5011452530" evidence="10">
    <location>
        <begin position="26"/>
        <end position="848"/>
    </location>
</feature>
<dbReference type="SUPFAM" id="SSF53187">
    <property type="entry name" value="Zn-dependent exopeptidases"/>
    <property type="match status" value="1"/>
</dbReference>
<comment type="caution">
    <text evidence="8">Lacks conserved residue(s) required for the propagation of feature annotation.</text>
</comment>
<dbReference type="CDD" id="cd03143">
    <property type="entry name" value="A4_beta-galactosidase_middle_domain"/>
    <property type="match status" value="1"/>
</dbReference>
<comment type="similarity">
    <text evidence="2 8">Belongs to the peptidase M14 family.</text>
</comment>
<evidence type="ECO:0000256" key="5">
    <source>
        <dbReference type="ARBA" id="ARBA00022801"/>
    </source>
</evidence>
<dbReference type="EMBL" id="FOLL01000003">
    <property type="protein sequence ID" value="SFC01014.1"/>
    <property type="molecule type" value="Genomic_DNA"/>
</dbReference>
<evidence type="ECO:0000256" key="6">
    <source>
        <dbReference type="ARBA" id="ARBA00022833"/>
    </source>
</evidence>
<dbReference type="SUPFAM" id="SSF52317">
    <property type="entry name" value="Class I glutamine amidotransferase-like"/>
    <property type="match status" value="1"/>
</dbReference>
<dbReference type="GO" id="GO:0008270">
    <property type="term" value="F:zinc ion binding"/>
    <property type="evidence" value="ECO:0007669"/>
    <property type="project" value="InterPro"/>
</dbReference>
<keyword evidence="5" id="KW-0378">Hydrolase</keyword>
<sequence>MKSTFFSRLACGSALFFLCHLTPLAAQTLAPDEFLGYALGERFTPHHRLVSYVAHVASTNGNVEMVPYGTTYEQRPLLVAVVSSPENMANLENIRRDNLRRAGLEPGDPTTRIPIIWLSYNVHGNEAVSSEVALKTLWELVNPANATARKWLENTVVIIDPCLNPDGHERYVSWYTQKANKRMQPDPQSAEHAEPWPGGRPNHYLFDLNRDWAWQVQQESRARVNLYHRWMPQVHVDFHEQGVDAPYYFAPAAEPVHALVSDFQREFQEVVGRNNARYFDEQAWLYFTREVFDLFYPSYGDSWPMFNGAIGMTYEQGGSGRAGLGILTALGDTLTLADRIRHHYTSGMATIETVAGHADRLLDEFTRYFGEGGAHPGGKYRSFVVKPGASPERLSALKRLLDRNGIRYGQAGGNHTKQRGFDYFTGKAAAFTLEEGDLIVSTYQPKGVLAQALFEPNPALSDSLTYDITSWALPYTYGLQAYALETRLEADAVPDTVFRQLPVTANPVAYIVPWTSVQHARFLAALLNAGIRVRFAGRPFSVSGRTYPAGSLIIGRAGNEQGDFHGRVAALAGAHEVPLEPVTTGFVDSGKDFGSAEVRAIRAPEIALIGGNGTASLHVGEVWHFLEQELDYPLSVLEPDMVASADLSRYTVIILPPGNYRNWGEETLAKLSAWVAAGGKLIVIEGAVEYLSGKSGFGVSPYLTQTEKQAAEKAQEVEKAAERTIDFKSRERARISDAVLGAVFEVRMDASYPLGFGTGGTYYTLKNSGQRFAYLKDGINAGIIPDMSYHRSGFVGAKAKERLASSLVFGVEHRGRGQVVYLVDNPLFRGFWEYGKLVMSNALFMVGQ</sequence>
<keyword evidence="9" id="KW-0175">Coiled coil</keyword>
<dbReference type="PANTHER" id="PTHR11705:SF143">
    <property type="entry name" value="SLL0236 PROTEIN"/>
    <property type="match status" value="1"/>
</dbReference>
<evidence type="ECO:0000256" key="1">
    <source>
        <dbReference type="ARBA" id="ARBA00001947"/>
    </source>
</evidence>
<dbReference type="AlphaFoldDB" id="A0A1I1FNX2"/>
<gene>
    <name evidence="12" type="ORF">SAMN05421747_10373</name>
</gene>
<dbReference type="CDD" id="cd06238">
    <property type="entry name" value="M14-like"/>
    <property type="match status" value="1"/>
</dbReference>
<name>A0A1I1FNX2_9SPHI</name>
<dbReference type="InterPro" id="IPR057246">
    <property type="entry name" value="CARBOXYPEPT_ZN_1"/>
</dbReference>
<dbReference type="GO" id="GO:0006508">
    <property type="term" value="P:proteolysis"/>
    <property type="evidence" value="ECO:0007669"/>
    <property type="project" value="UniProtKB-KW"/>
</dbReference>
<dbReference type="Pfam" id="PF00246">
    <property type="entry name" value="Peptidase_M14"/>
    <property type="match status" value="1"/>
</dbReference>
<dbReference type="GO" id="GO:0004181">
    <property type="term" value="F:metallocarboxypeptidase activity"/>
    <property type="evidence" value="ECO:0007669"/>
    <property type="project" value="InterPro"/>
</dbReference>
<protein>
    <submittedName>
        <fullName evidence="12">Zinc carboxypeptidase</fullName>
    </submittedName>
</protein>
<evidence type="ECO:0000256" key="2">
    <source>
        <dbReference type="ARBA" id="ARBA00005988"/>
    </source>
</evidence>